<evidence type="ECO:0000313" key="2">
    <source>
        <dbReference type="EMBL" id="TBN55207.1"/>
    </source>
</evidence>
<dbReference type="AlphaFoldDB" id="A0A4Q9GTQ9"/>
<evidence type="ECO:0000256" key="1">
    <source>
        <dbReference type="SAM" id="SignalP"/>
    </source>
</evidence>
<organism evidence="2 3">
    <name type="scientific">Hansschlegelia quercus</name>
    <dbReference type="NCBI Taxonomy" id="2528245"/>
    <lineage>
        <taxon>Bacteria</taxon>
        <taxon>Pseudomonadati</taxon>
        <taxon>Pseudomonadota</taxon>
        <taxon>Alphaproteobacteria</taxon>
        <taxon>Hyphomicrobiales</taxon>
        <taxon>Methylopilaceae</taxon>
        <taxon>Hansschlegelia</taxon>
    </lineage>
</organism>
<feature type="signal peptide" evidence="1">
    <location>
        <begin position="1"/>
        <end position="25"/>
    </location>
</feature>
<dbReference type="OrthoDB" id="8089716at2"/>
<dbReference type="EMBL" id="SIUB01000001">
    <property type="protein sequence ID" value="TBN55207.1"/>
    <property type="molecule type" value="Genomic_DNA"/>
</dbReference>
<evidence type="ECO:0000313" key="3">
    <source>
        <dbReference type="Proteomes" id="UP000291613"/>
    </source>
</evidence>
<dbReference type="RefSeq" id="WP_131001458.1">
    <property type="nucleotide sequence ID" value="NZ_JBHSZR010000002.1"/>
</dbReference>
<feature type="chain" id="PRO_5020190434" evidence="1">
    <location>
        <begin position="26"/>
        <end position="171"/>
    </location>
</feature>
<dbReference type="Proteomes" id="UP000291613">
    <property type="component" value="Unassembled WGS sequence"/>
</dbReference>
<gene>
    <name evidence="2" type="ORF">EYR15_03480</name>
</gene>
<protein>
    <submittedName>
        <fullName evidence="2">DUF2380 domain-containing protein</fullName>
    </submittedName>
</protein>
<dbReference type="InterPro" id="IPR021698">
    <property type="entry name" value="DUF3280"/>
</dbReference>
<proteinExistence type="predicted"/>
<dbReference type="Pfam" id="PF11684">
    <property type="entry name" value="DUF3280"/>
    <property type="match status" value="1"/>
</dbReference>
<comment type="caution">
    <text evidence="2">The sequence shown here is derived from an EMBL/GenBank/DDBJ whole genome shotgun (WGS) entry which is preliminary data.</text>
</comment>
<keyword evidence="3" id="KW-1185">Reference proteome</keyword>
<name>A0A4Q9GTQ9_9HYPH</name>
<keyword evidence="1" id="KW-0732">Signal</keyword>
<accession>A0A4Q9GTQ9</accession>
<sequence>MLNGYGRALGVLLVAAALGAGPVSAEQPKTLALLTSHLQNDHEQYEPTTDAERGRMAKIMQIFRDQLEASGKYKFVQINPDVQARIDKDQTMGSCGGCEIRYGAELGAEQVAWIEVQKVSNLILNINVYIKDVKTDKLFFVKSVDIRGNTDESWEHSMKYLIKHYMLQPKA</sequence>
<reference evidence="2 3" key="1">
    <citation type="submission" date="2019-02" db="EMBL/GenBank/DDBJ databases">
        <title>Hansschlegelia quercus sp. nov., a novel methylotrophic bacterium from buds of oak (Quercus robur L.).</title>
        <authorList>
            <person name="Agafonova N.V."/>
            <person name="Kaparullina E.N."/>
            <person name="Grouzdev D.S."/>
            <person name="Doronina N.V."/>
        </authorList>
    </citation>
    <scope>NUCLEOTIDE SEQUENCE [LARGE SCALE GENOMIC DNA]</scope>
    <source>
        <strain evidence="2 3">Dub</strain>
    </source>
</reference>